<evidence type="ECO:0000256" key="2">
    <source>
        <dbReference type="SAM" id="MobiDB-lite"/>
    </source>
</evidence>
<evidence type="ECO:0000256" key="1">
    <source>
        <dbReference type="SAM" id="Coils"/>
    </source>
</evidence>
<dbReference type="AlphaFoldDB" id="E0XYX5"/>
<dbReference type="Pfam" id="PF13763">
    <property type="entry name" value="DUF4167"/>
    <property type="match status" value="1"/>
</dbReference>
<feature type="region of interest" description="Disordered" evidence="2">
    <location>
        <begin position="1"/>
        <end position="41"/>
    </location>
</feature>
<protein>
    <recommendedName>
        <fullName evidence="3">DUF4167 domain-containing protein</fullName>
    </recommendedName>
</protein>
<evidence type="ECO:0000259" key="3">
    <source>
        <dbReference type="Pfam" id="PF13763"/>
    </source>
</evidence>
<organism evidence="4">
    <name type="scientific">uncultured SAR11 cluster bacterium HF0770_37D02</name>
    <dbReference type="NCBI Taxonomy" id="710726"/>
    <lineage>
        <taxon>Bacteria</taxon>
        <taxon>Pseudomonadati</taxon>
        <taxon>Pseudomonadota</taxon>
        <taxon>Alphaproteobacteria</taxon>
        <taxon>Candidatus Pelagibacterales</taxon>
        <taxon>environmental samples</taxon>
    </lineage>
</organism>
<name>E0XYX5_9PROT</name>
<feature type="compositionally biased region" description="Polar residues" evidence="2">
    <location>
        <begin position="30"/>
        <end position="41"/>
    </location>
</feature>
<feature type="domain" description="DUF4167" evidence="3">
    <location>
        <begin position="21"/>
        <end position="93"/>
    </location>
</feature>
<reference evidence="4" key="1">
    <citation type="journal article" date="2011" name="Environ. Microbiol.">
        <title>Time-series analyses of Monterey Bay coastal microbial picoplankton using a 'genome proxy' microarray.</title>
        <authorList>
            <person name="Rich V.I."/>
            <person name="Pham V.D."/>
            <person name="Eppley J."/>
            <person name="Shi Y."/>
            <person name="DeLong E.F."/>
        </authorList>
    </citation>
    <scope>NUCLEOTIDE SEQUENCE</scope>
</reference>
<keyword evidence="1" id="KW-0175">Coiled coil</keyword>
<evidence type="ECO:0000313" key="4">
    <source>
        <dbReference type="EMBL" id="ADI19616.1"/>
    </source>
</evidence>
<dbReference type="InterPro" id="IPR025430">
    <property type="entry name" value="DUF4167"/>
</dbReference>
<dbReference type="EMBL" id="GU474927">
    <property type="protein sequence ID" value="ADI19616.1"/>
    <property type="molecule type" value="Genomic_DNA"/>
</dbReference>
<accession>E0XYX5</accession>
<feature type="coiled-coil region" evidence="1">
    <location>
        <begin position="48"/>
        <end position="105"/>
    </location>
</feature>
<proteinExistence type="predicted"/>
<sequence>MYQRRPRRFSRRRSNGRGYLSRENGGIQGRQGSNSFSNGHIRNNYRTAQSAEKLLEKYNALAKEAMSSGDKTLSENYFQHADHFMRIIEDKNKNQKEHKDQAIEKSTINDKNFAENKEANKVISIEQKEEKKE</sequence>
<feature type="compositionally biased region" description="Basic residues" evidence="2">
    <location>
        <begin position="1"/>
        <end position="15"/>
    </location>
</feature>